<protein>
    <submittedName>
        <fullName evidence="10">EamA family transporter RarD</fullName>
    </submittedName>
</protein>
<keyword evidence="3" id="KW-0813">Transport</keyword>
<feature type="transmembrane region" description="Helical" evidence="8">
    <location>
        <begin position="140"/>
        <end position="157"/>
    </location>
</feature>
<organism evidence="10 11">
    <name type="scientific">[Roseibacterium] beibuensis</name>
    <dbReference type="NCBI Taxonomy" id="1193142"/>
    <lineage>
        <taxon>Bacteria</taxon>
        <taxon>Pseudomonadati</taxon>
        <taxon>Pseudomonadota</taxon>
        <taxon>Alphaproteobacteria</taxon>
        <taxon>Rhodobacterales</taxon>
        <taxon>Roseobacteraceae</taxon>
        <taxon>Roseicyclus</taxon>
    </lineage>
</organism>
<keyword evidence="4" id="KW-1003">Cell membrane</keyword>
<gene>
    <name evidence="10" type="primary">rarD</name>
    <name evidence="10" type="ORF">GCM10023209_12140</name>
</gene>
<dbReference type="RefSeq" id="WP_259546110.1">
    <property type="nucleotide sequence ID" value="NZ_BAABHW010000001.1"/>
</dbReference>
<feature type="transmembrane region" description="Helical" evidence="8">
    <location>
        <begin position="21"/>
        <end position="42"/>
    </location>
</feature>
<evidence type="ECO:0000259" key="9">
    <source>
        <dbReference type="Pfam" id="PF00892"/>
    </source>
</evidence>
<dbReference type="Proteomes" id="UP001499910">
    <property type="component" value="Unassembled WGS sequence"/>
</dbReference>
<comment type="subcellular location">
    <subcellularLocation>
        <location evidence="1">Cell membrane</location>
        <topology evidence="1">Multi-pass membrane protein</topology>
    </subcellularLocation>
</comment>
<evidence type="ECO:0000256" key="4">
    <source>
        <dbReference type="ARBA" id="ARBA00022475"/>
    </source>
</evidence>
<dbReference type="InterPro" id="IPR037185">
    <property type="entry name" value="EmrE-like"/>
</dbReference>
<reference evidence="11" key="1">
    <citation type="journal article" date="2019" name="Int. J. Syst. Evol. Microbiol.">
        <title>The Global Catalogue of Microorganisms (GCM) 10K type strain sequencing project: providing services to taxonomists for standard genome sequencing and annotation.</title>
        <authorList>
            <consortium name="The Broad Institute Genomics Platform"/>
            <consortium name="The Broad Institute Genome Sequencing Center for Infectious Disease"/>
            <person name="Wu L."/>
            <person name="Ma J."/>
        </authorList>
    </citation>
    <scope>NUCLEOTIDE SEQUENCE [LARGE SCALE GENOMIC DNA]</scope>
    <source>
        <strain evidence="11">JCM 18015</strain>
    </source>
</reference>
<feature type="transmembrane region" description="Helical" evidence="8">
    <location>
        <begin position="84"/>
        <end position="104"/>
    </location>
</feature>
<accession>A0ABP9L529</accession>
<feature type="transmembrane region" description="Helical" evidence="8">
    <location>
        <begin position="116"/>
        <end position="133"/>
    </location>
</feature>
<evidence type="ECO:0000256" key="2">
    <source>
        <dbReference type="ARBA" id="ARBA00007362"/>
    </source>
</evidence>
<feature type="transmembrane region" description="Helical" evidence="8">
    <location>
        <begin position="223"/>
        <end position="242"/>
    </location>
</feature>
<keyword evidence="5 8" id="KW-0812">Transmembrane</keyword>
<feature type="transmembrane region" description="Helical" evidence="8">
    <location>
        <begin position="163"/>
        <end position="179"/>
    </location>
</feature>
<comment type="caution">
    <text evidence="10">The sequence shown here is derived from an EMBL/GenBank/DDBJ whole genome shotgun (WGS) entry which is preliminary data.</text>
</comment>
<proteinExistence type="inferred from homology"/>
<dbReference type="SUPFAM" id="SSF103481">
    <property type="entry name" value="Multidrug resistance efflux transporter EmrE"/>
    <property type="match status" value="2"/>
</dbReference>
<dbReference type="EMBL" id="BAABHW010000001">
    <property type="protein sequence ID" value="GAA5069909.1"/>
    <property type="molecule type" value="Genomic_DNA"/>
</dbReference>
<feature type="transmembrane region" description="Helical" evidence="8">
    <location>
        <begin position="254"/>
        <end position="272"/>
    </location>
</feature>
<feature type="transmembrane region" description="Helical" evidence="8">
    <location>
        <begin position="191"/>
        <end position="211"/>
    </location>
</feature>
<evidence type="ECO:0000256" key="8">
    <source>
        <dbReference type="SAM" id="Phobius"/>
    </source>
</evidence>
<comment type="similarity">
    <text evidence="2">Belongs to the EamA transporter family.</text>
</comment>
<feature type="domain" description="EamA" evidence="9">
    <location>
        <begin position="19"/>
        <end position="155"/>
    </location>
</feature>
<keyword evidence="7 8" id="KW-0472">Membrane</keyword>
<keyword evidence="11" id="KW-1185">Reference proteome</keyword>
<evidence type="ECO:0000256" key="7">
    <source>
        <dbReference type="ARBA" id="ARBA00023136"/>
    </source>
</evidence>
<feature type="transmembrane region" description="Helical" evidence="8">
    <location>
        <begin position="54"/>
        <end position="72"/>
    </location>
</feature>
<evidence type="ECO:0000256" key="5">
    <source>
        <dbReference type="ARBA" id="ARBA00022692"/>
    </source>
</evidence>
<keyword evidence="6 8" id="KW-1133">Transmembrane helix</keyword>
<evidence type="ECO:0000256" key="1">
    <source>
        <dbReference type="ARBA" id="ARBA00004651"/>
    </source>
</evidence>
<evidence type="ECO:0000256" key="3">
    <source>
        <dbReference type="ARBA" id="ARBA00022448"/>
    </source>
</evidence>
<dbReference type="Pfam" id="PF00892">
    <property type="entry name" value="EamA"/>
    <property type="match status" value="1"/>
</dbReference>
<evidence type="ECO:0000313" key="10">
    <source>
        <dbReference type="EMBL" id="GAA5069909.1"/>
    </source>
</evidence>
<evidence type="ECO:0000313" key="11">
    <source>
        <dbReference type="Proteomes" id="UP001499910"/>
    </source>
</evidence>
<feature type="transmembrane region" description="Helical" evidence="8">
    <location>
        <begin position="278"/>
        <end position="298"/>
    </location>
</feature>
<dbReference type="InterPro" id="IPR000620">
    <property type="entry name" value="EamA_dom"/>
</dbReference>
<evidence type="ECO:0000256" key="6">
    <source>
        <dbReference type="ARBA" id="ARBA00022989"/>
    </source>
</evidence>
<sequence>MTEVRPPLAQSSPLLRDAMKGVLALVMACTIWGLSPLFYALLSDVPPAEVLAHRTAWSLIVFAGMLALQGRLREVPRALGSARGFLAVLAASAMISVNWFLFIFAIQAGRTVEASLGYYIFPLVAVLLGATVLREGLGRAQLLAVAIAAAAVITLTIGLGAAPWISLTLAVTFGIYGLLKRWVQAGPVVSVTAEVLILVPIATVYLIWLGAEAGHFGHDIGTSLLLIASGPMTATPLILFSYATKRVAMATVGLVQYLNPTLQFGVAALILGEVVTPWHMIAFPMIWVALAIYSWATFSSKHPKAPT</sequence>
<dbReference type="NCBIfam" id="TIGR00688">
    <property type="entry name" value="rarD"/>
    <property type="match status" value="1"/>
</dbReference>
<name>A0ABP9L529_9RHOB</name>
<dbReference type="InterPro" id="IPR004626">
    <property type="entry name" value="RarD"/>
</dbReference>